<keyword evidence="3" id="KW-1185">Reference proteome</keyword>
<feature type="chain" id="PRO_5025595370" description="Outer membrane protein beta-barrel domain-containing protein" evidence="1">
    <location>
        <begin position="19"/>
        <end position="199"/>
    </location>
</feature>
<sequence length="199" mass="21218">MKLLFTLLLCFITFFATAQDDMITRPQTTAAVAGEAVAKGNWLVGASIANIGHNFKSETFTFDVNPRAAYFISDNAAIGAQVQLGFIAYDGGEDFRYGLTPFVRYYFPEGAAPTHRWFGEAVVGFAGSSFEDAEGDAIFSAVYGVSAGYAHFVASNVALEGMLNLIRSNANIDVSNDSSTGLSLSIGLQIYLPGSGKSF</sequence>
<dbReference type="EMBL" id="JAAGWD010000006">
    <property type="protein sequence ID" value="NEM98953.1"/>
    <property type="molecule type" value="Genomic_DNA"/>
</dbReference>
<dbReference type="AlphaFoldDB" id="A0A6B3LT11"/>
<keyword evidence="1" id="KW-0732">Signal</keyword>
<comment type="caution">
    <text evidence="2">The sequence shown here is derived from an EMBL/GenBank/DDBJ whole genome shotgun (WGS) entry which is preliminary data.</text>
</comment>
<organism evidence="2 3">
    <name type="scientific">Pontibacter burrus</name>
    <dbReference type="NCBI Taxonomy" id="2704466"/>
    <lineage>
        <taxon>Bacteria</taxon>
        <taxon>Pseudomonadati</taxon>
        <taxon>Bacteroidota</taxon>
        <taxon>Cytophagia</taxon>
        <taxon>Cytophagales</taxon>
        <taxon>Hymenobacteraceae</taxon>
        <taxon>Pontibacter</taxon>
    </lineage>
</organism>
<gene>
    <name evidence="2" type="ORF">GXP69_14715</name>
</gene>
<evidence type="ECO:0000256" key="1">
    <source>
        <dbReference type="SAM" id="SignalP"/>
    </source>
</evidence>
<accession>A0A6B3LT11</accession>
<evidence type="ECO:0000313" key="3">
    <source>
        <dbReference type="Proteomes" id="UP000474777"/>
    </source>
</evidence>
<evidence type="ECO:0008006" key="4">
    <source>
        <dbReference type="Google" id="ProtNLM"/>
    </source>
</evidence>
<evidence type="ECO:0000313" key="2">
    <source>
        <dbReference type="EMBL" id="NEM98953.1"/>
    </source>
</evidence>
<dbReference type="Proteomes" id="UP000474777">
    <property type="component" value="Unassembled WGS sequence"/>
</dbReference>
<feature type="signal peptide" evidence="1">
    <location>
        <begin position="1"/>
        <end position="18"/>
    </location>
</feature>
<proteinExistence type="predicted"/>
<reference evidence="2 3" key="1">
    <citation type="submission" date="2020-02" db="EMBL/GenBank/DDBJ databases">
        <authorList>
            <person name="Kim M.K."/>
        </authorList>
    </citation>
    <scope>NUCLEOTIDE SEQUENCE [LARGE SCALE GENOMIC DNA]</scope>
    <source>
        <strain evidence="2 3">BT327</strain>
    </source>
</reference>
<name>A0A6B3LT11_9BACT</name>
<dbReference type="RefSeq" id="WP_163915836.1">
    <property type="nucleotide sequence ID" value="NZ_JAAGWD010000006.1"/>
</dbReference>
<protein>
    <recommendedName>
        <fullName evidence="4">Outer membrane protein beta-barrel domain-containing protein</fullName>
    </recommendedName>
</protein>